<evidence type="ECO:0000313" key="3">
    <source>
        <dbReference type="Proteomes" id="UP000436801"/>
    </source>
</evidence>
<dbReference type="AlphaFoldDB" id="A0A6N8LTK0"/>
<dbReference type="EMBL" id="WSUT01000005">
    <property type="protein sequence ID" value="MWC43847.1"/>
    <property type="molecule type" value="Genomic_DNA"/>
</dbReference>
<sequence length="366" mass="39218">MMASAATRWPRGSAALLLFVLASIGLLVAFAPAWRSAEAKGGLPLTAPLPEEVPPGVVLRVGDPVGRWVFQHNGWDKKLPFRIEWAEITGGPDVTEAFHAGVLDVGFGASVPPIHAVWTGIPVRIIAFREYADRTKRQAYVFGIAPNAKIRTLADLRGKRIAFSPSQVQAQVVIQTLKALGIPRDAVTLVELPSSIGGDVYANALASGVVDAAPLRGDLVAQRYVRKFGADGARILPHPPFRDDGGNVYVPEAALADPGKAAALRQFAHYWGLAQAWMRSHPEELAHGYYAGEQGLPIADARVMAGYVGNVAVPRDWTGAIAYQQEAVDTLGPETKRPRIDAATLFDRRFETIAGDAALSVQGARS</sequence>
<dbReference type="PANTHER" id="PTHR30024">
    <property type="entry name" value="ALIPHATIC SULFONATES-BINDING PROTEIN-RELATED"/>
    <property type="match status" value="1"/>
</dbReference>
<dbReference type="PANTHER" id="PTHR30024:SF42">
    <property type="entry name" value="ALIPHATIC SULFONATES-BINDING PROTEIN-RELATED"/>
    <property type="match status" value="1"/>
</dbReference>
<dbReference type="SUPFAM" id="SSF53850">
    <property type="entry name" value="Periplasmic binding protein-like II"/>
    <property type="match status" value="1"/>
</dbReference>
<evidence type="ECO:0000259" key="1">
    <source>
        <dbReference type="Pfam" id="PF09084"/>
    </source>
</evidence>
<dbReference type="OrthoDB" id="9802896at2"/>
<evidence type="ECO:0000313" key="2">
    <source>
        <dbReference type="EMBL" id="MWC43847.1"/>
    </source>
</evidence>
<proteinExistence type="predicted"/>
<dbReference type="InterPro" id="IPR015168">
    <property type="entry name" value="SsuA/THI5"/>
</dbReference>
<organism evidence="2 3">
    <name type="scientific">Sphingomonas carotinifaciens</name>
    <dbReference type="NCBI Taxonomy" id="1166323"/>
    <lineage>
        <taxon>Bacteria</taxon>
        <taxon>Pseudomonadati</taxon>
        <taxon>Pseudomonadota</taxon>
        <taxon>Alphaproteobacteria</taxon>
        <taxon>Sphingomonadales</taxon>
        <taxon>Sphingomonadaceae</taxon>
        <taxon>Sphingomonas</taxon>
    </lineage>
</organism>
<reference evidence="2 3" key="1">
    <citation type="submission" date="2019-12" db="EMBL/GenBank/DDBJ databases">
        <authorList>
            <person name="Zheng J."/>
        </authorList>
    </citation>
    <scope>NUCLEOTIDE SEQUENCE [LARGE SCALE GENOMIC DNA]</scope>
    <source>
        <strain evidence="2 3">DSM 27347</strain>
    </source>
</reference>
<gene>
    <name evidence="2" type="ORF">GQR91_09300</name>
</gene>
<dbReference type="Proteomes" id="UP000436801">
    <property type="component" value="Unassembled WGS sequence"/>
</dbReference>
<dbReference type="Pfam" id="PF09084">
    <property type="entry name" value="NMT1"/>
    <property type="match status" value="1"/>
</dbReference>
<comment type="caution">
    <text evidence="2">The sequence shown here is derived from an EMBL/GenBank/DDBJ whole genome shotgun (WGS) entry which is preliminary data.</text>
</comment>
<feature type="domain" description="SsuA/THI5-like" evidence="1">
    <location>
        <begin position="84"/>
        <end position="214"/>
    </location>
</feature>
<dbReference type="Gene3D" id="3.40.190.10">
    <property type="entry name" value="Periplasmic binding protein-like II"/>
    <property type="match status" value="2"/>
</dbReference>
<name>A0A6N8LTK0_9SPHN</name>
<protein>
    <recommendedName>
        <fullName evidence="1">SsuA/THI5-like domain-containing protein</fullName>
    </recommendedName>
</protein>
<accession>A0A6N8LTK0</accession>